<dbReference type="PROSITE" id="PS51294">
    <property type="entry name" value="HTH_MYB"/>
    <property type="match status" value="1"/>
</dbReference>
<gene>
    <name evidence="7" type="primary">LOC111433904</name>
</gene>
<evidence type="ECO:0000256" key="3">
    <source>
        <dbReference type="ARBA" id="ARBA00023163"/>
    </source>
</evidence>
<organism evidence="6 7">
    <name type="scientific">Cucurbita moschata</name>
    <name type="common">Winter crookneck squash</name>
    <name type="synonym">Cucurbita pepo var. moschata</name>
    <dbReference type="NCBI Taxonomy" id="3662"/>
    <lineage>
        <taxon>Eukaryota</taxon>
        <taxon>Viridiplantae</taxon>
        <taxon>Streptophyta</taxon>
        <taxon>Embryophyta</taxon>
        <taxon>Tracheophyta</taxon>
        <taxon>Spermatophyta</taxon>
        <taxon>Magnoliopsida</taxon>
        <taxon>eudicotyledons</taxon>
        <taxon>Gunneridae</taxon>
        <taxon>Pentapetalae</taxon>
        <taxon>rosids</taxon>
        <taxon>fabids</taxon>
        <taxon>Cucurbitales</taxon>
        <taxon>Cucurbitaceae</taxon>
        <taxon>Cucurbiteae</taxon>
        <taxon>Cucurbita</taxon>
    </lineage>
</organism>
<evidence type="ECO:0000313" key="7">
    <source>
        <dbReference type="RefSeq" id="XP_022926938.1"/>
    </source>
</evidence>
<dbReference type="GeneID" id="111433904"/>
<dbReference type="AlphaFoldDB" id="A0A6J1EJL4"/>
<dbReference type="NCBIfam" id="TIGR01557">
    <property type="entry name" value="myb_SHAQKYF"/>
    <property type="match status" value="1"/>
</dbReference>
<dbReference type="RefSeq" id="XP_022926938.1">
    <property type="nucleotide sequence ID" value="XM_023071170.1"/>
</dbReference>
<dbReference type="SUPFAM" id="SSF46689">
    <property type="entry name" value="Homeodomain-like"/>
    <property type="match status" value="1"/>
</dbReference>
<evidence type="ECO:0000256" key="4">
    <source>
        <dbReference type="ARBA" id="ARBA00023242"/>
    </source>
</evidence>
<proteinExistence type="predicted"/>
<dbReference type="GO" id="GO:0003677">
    <property type="term" value="F:DNA binding"/>
    <property type="evidence" value="ECO:0007669"/>
    <property type="project" value="InterPro"/>
</dbReference>
<feature type="domain" description="HTH myb-type" evidence="5">
    <location>
        <begin position="58"/>
        <end position="123"/>
    </location>
</feature>
<dbReference type="PANTHER" id="PTHR31314">
    <property type="entry name" value="MYB FAMILY TRANSCRIPTION FACTOR PHL7-LIKE"/>
    <property type="match status" value="1"/>
</dbReference>
<dbReference type="InterPro" id="IPR046955">
    <property type="entry name" value="PHR1-like"/>
</dbReference>
<dbReference type="GO" id="GO:0003700">
    <property type="term" value="F:DNA-binding transcription factor activity"/>
    <property type="evidence" value="ECO:0007669"/>
    <property type="project" value="InterPro"/>
</dbReference>
<dbReference type="Gene3D" id="1.10.10.60">
    <property type="entry name" value="Homeodomain-like"/>
    <property type="match status" value="1"/>
</dbReference>
<evidence type="ECO:0000256" key="1">
    <source>
        <dbReference type="ARBA" id="ARBA00004123"/>
    </source>
</evidence>
<accession>A0A6J1EJL4</accession>
<evidence type="ECO:0000313" key="6">
    <source>
        <dbReference type="Proteomes" id="UP000504609"/>
    </source>
</evidence>
<dbReference type="KEGG" id="cmos:111433904"/>
<keyword evidence="2" id="KW-0805">Transcription regulation</keyword>
<evidence type="ECO:0000256" key="2">
    <source>
        <dbReference type="ARBA" id="ARBA00023015"/>
    </source>
</evidence>
<dbReference type="FunFam" id="1.10.10.60:FF:000002">
    <property type="entry name" value="Myb family transcription factor"/>
    <property type="match status" value="1"/>
</dbReference>
<dbReference type="InterPro" id="IPR017930">
    <property type="entry name" value="Myb_dom"/>
</dbReference>
<dbReference type="InterPro" id="IPR006447">
    <property type="entry name" value="Myb_dom_plants"/>
</dbReference>
<dbReference type="GO" id="GO:0005634">
    <property type="term" value="C:nucleus"/>
    <property type="evidence" value="ECO:0007669"/>
    <property type="project" value="UniProtKB-SubCell"/>
</dbReference>
<keyword evidence="4" id="KW-0539">Nucleus</keyword>
<comment type="subcellular location">
    <subcellularLocation>
        <location evidence="1">Nucleus</location>
    </subcellularLocation>
</comment>
<reference evidence="7" key="1">
    <citation type="submission" date="2025-08" db="UniProtKB">
        <authorList>
            <consortium name="RefSeq"/>
        </authorList>
    </citation>
    <scope>IDENTIFICATION</scope>
    <source>
        <tissue evidence="7">Young leaves</tissue>
    </source>
</reference>
<dbReference type="Proteomes" id="UP000504609">
    <property type="component" value="Unplaced"/>
</dbReference>
<dbReference type="Pfam" id="PF00249">
    <property type="entry name" value="Myb_DNA-binding"/>
    <property type="match status" value="1"/>
</dbReference>
<name>A0A6J1EJL4_CUCMO</name>
<dbReference type="InterPro" id="IPR001005">
    <property type="entry name" value="SANT/Myb"/>
</dbReference>
<dbReference type="InterPro" id="IPR009057">
    <property type="entry name" value="Homeodomain-like_sf"/>
</dbReference>
<keyword evidence="3" id="KW-0804">Transcription</keyword>
<sequence length="256" mass="29645">MRLAFNSGFLGLFPRPLQDLCINIIIIQLNMRVSRRRVLSSSFHDINFRPPMVRPYVRSKMPRLRWTPDLHRCFVHAVERLGGEERATPKMVLQIMNVNGLTISHVKSHLQVCHGQMYRSSKQEQETPQVKKLNNHEVPGHQLPDQLHGRRFIHQKLARKEKQEISNEQRKCKEKKPNSYLIFKDITKRCTVQEQDCFGSSKSHEDLKRLGHSNAVERVGYETMSLCLSLRSFQPLILSKAANSDVNDVSLELSLA</sequence>
<protein>
    <submittedName>
        <fullName evidence="7">Protein PHOSPHATE STARVATION RESPONSE 1-like isoform X1</fullName>
    </submittedName>
</protein>
<keyword evidence="6" id="KW-1185">Reference proteome</keyword>
<dbReference type="PANTHER" id="PTHR31314:SF84">
    <property type="entry name" value="HOMEODOMAIN-LIKE SUPERFAMILY PROTEIN-RELATED"/>
    <property type="match status" value="1"/>
</dbReference>
<evidence type="ECO:0000259" key="5">
    <source>
        <dbReference type="PROSITE" id="PS51294"/>
    </source>
</evidence>